<evidence type="ECO:0000259" key="7">
    <source>
        <dbReference type="Pfam" id="PF02687"/>
    </source>
</evidence>
<evidence type="ECO:0000256" key="2">
    <source>
        <dbReference type="ARBA" id="ARBA00022475"/>
    </source>
</evidence>
<dbReference type="RefSeq" id="WP_117444351.1">
    <property type="nucleotide sequence ID" value="NZ_JAKNHC010000032.1"/>
</dbReference>
<comment type="caution">
    <text evidence="8">The sequence shown here is derived from an EMBL/GenBank/DDBJ whole genome shotgun (WGS) entry which is preliminary data.</text>
</comment>
<dbReference type="PANTHER" id="PTHR30572:SF9">
    <property type="entry name" value="ABC TRANSPORTER PERMEASE PROTEIN"/>
    <property type="match status" value="1"/>
</dbReference>
<keyword evidence="4 6" id="KW-1133">Transmembrane helix</keyword>
<evidence type="ECO:0000313" key="9">
    <source>
        <dbReference type="Proteomes" id="UP000260025"/>
    </source>
</evidence>
<protein>
    <submittedName>
        <fullName evidence="8">ABC transporter permease</fullName>
    </submittedName>
</protein>
<feature type="transmembrane region" description="Helical" evidence="6">
    <location>
        <begin position="21"/>
        <end position="40"/>
    </location>
</feature>
<evidence type="ECO:0000313" key="8">
    <source>
        <dbReference type="EMBL" id="RGC12270.1"/>
    </source>
</evidence>
<organism evidence="8 9">
    <name type="scientific">Clostridium innocuum</name>
    <dbReference type="NCBI Taxonomy" id="1522"/>
    <lineage>
        <taxon>Bacteria</taxon>
        <taxon>Bacillati</taxon>
        <taxon>Bacillota</taxon>
        <taxon>Clostridia</taxon>
        <taxon>Eubacteriales</taxon>
        <taxon>Clostridiaceae</taxon>
        <taxon>Clostridium</taxon>
    </lineage>
</organism>
<feature type="transmembrane region" description="Helical" evidence="6">
    <location>
        <begin position="372"/>
        <end position="397"/>
    </location>
</feature>
<evidence type="ECO:0000256" key="6">
    <source>
        <dbReference type="SAM" id="Phobius"/>
    </source>
</evidence>
<dbReference type="GO" id="GO:0005886">
    <property type="term" value="C:plasma membrane"/>
    <property type="evidence" value="ECO:0007669"/>
    <property type="project" value="UniProtKB-SubCell"/>
</dbReference>
<dbReference type="GO" id="GO:0022857">
    <property type="term" value="F:transmembrane transporter activity"/>
    <property type="evidence" value="ECO:0007669"/>
    <property type="project" value="TreeGrafter"/>
</dbReference>
<evidence type="ECO:0000256" key="3">
    <source>
        <dbReference type="ARBA" id="ARBA00022692"/>
    </source>
</evidence>
<dbReference type="OrthoDB" id="9812886at2"/>
<comment type="subcellular location">
    <subcellularLocation>
        <location evidence="1">Cell membrane</location>
        <topology evidence="1">Multi-pass membrane protein</topology>
    </subcellularLocation>
</comment>
<evidence type="ECO:0000256" key="5">
    <source>
        <dbReference type="ARBA" id="ARBA00023136"/>
    </source>
</evidence>
<reference evidence="8 9" key="1">
    <citation type="submission" date="2018-08" db="EMBL/GenBank/DDBJ databases">
        <title>A genome reference for cultivated species of the human gut microbiota.</title>
        <authorList>
            <person name="Zou Y."/>
            <person name="Xue W."/>
            <person name="Luo G."/>
        </authorList>
    </citation>
    <scope>NUCLEOTIDE SEQUENCE [LARGE SCALE GENOMIC DNA]</scope>
    <source>
        <strain evidence="8 9">OF01-2LB</strain>
    </source>
</reference>
<dbReference type="PANTHER" id="PTHR30572">
    <property type="entry name" value="MEMBRANE COMPONENT OF TRANSPORTER-RELATED"/>
    <property type="match status" value="1"/>
</dbReference>
<feature type="domain" description="ABC3 transporter permease C-terminal" evidence="7">
    <location>
        <begin position="274"/>
        <end position="399"/>
    </location>
</feature>
<gene>
    <name evidence="8" type="ORF">DXA38_17710</name>
</gene>
<keyword evidence="2" id="KW-1003">Cell membrane</keyword>
<name>A0A3E2VP74_CLOIN</name>
<dbReference type="InterPro" id="IPR050250">
    <property type="entry name" value="Macrolide_Exporter_MacB"/>
</dbReference>
<sequence>MYLIAYAFSNLIRNKGRNIMLGVILLATTALSGTALILYASADRMVEQYKAEYGVKVLLQRSIHAKKIEPAVLLSFSESTYLHSYTFNAKAAMYSSTLDALKEEKEAASQPKFYIKASTTADKDFKQKTKVIIKGRMFKQGNEVVISKELAELNRLTIGSRFQLQRKIDGSASEYIVSGIYEDLSLGNKTAPAPLLDPANEIYTSFSSFINSDAFKKQGEIESVFYLNQPSDLKLFQKEIKEKGLPAGYEAKMDRKGYEEAIAPAESLQRTASLFVYGILAAGTLFLLLITAFSIRERKYEVGVLRAMGMSRGQVIQILLWETLMICGSCLLLGLGIAAILGPNLGHQLLLNQYVGAEKLSNISIQMEWHTAMVLCLAMLGAGSITSILAILSIVRFEPRKILSERN</sequence>
<dbReference type="Proteomes" id="UP000260025">
    <property type="component" value="Unassembled WGS sequence"/>
</dbReference>
<proteinExistence type="predicted"/>
<keyword evidence="3 6" id="KW-0812">Transmembrane</keyword>
<dbReference type="InterPro" id="IPR003838">
    <property type="entry name" value="ABC3_permease_C"/>
</dbReference>
<dbReference type="Pfam" id="PF02687">
    <property type="entry name" value="FtsX"/>
    <property type="match status" value="1"/>
</dbReference>
<keyword evidence="5 6" id="KW-0472">Membrane</keyword>
<feature type="transmembrane region" description="Helical" evidence="6">
    <location>
        <begin position="274"/>
        <end position="295"/>
    </location>
</feature>
<evidence type="ECO:0000256" key="1">
    <source>
        <dbReference type="ARBA" id="ARBA00004651"/>
    </source>
</evidence>
<evidence type="ECO:0000256" key="4">
    <source>
        <dbReference type="ARBA" id="ARBA00022989"/>
    </source>
</evidence>
<feature type="transmembrane region" description="Helical" evidence="6">
    <location>
        <begin position="316"/>
        <end position="341"/>
    </location>
</feature>
<dbReference type="AlphaFoldDB" id="A0A3E2VP74"/>
<accession>A0A3E2VP74</accession>
<dbReference type="EMBL" id="QVEV01000034">
    <property type="protein sequence ID" value="RGC12270.1"/>
    <property type="molecule type" value="Genomic_DNA"/>
</dbReference>